<dbReference type="AlphaFoldDB" id="A0A520XFJ8"/>
<feature type="domain" description="Phage conserved hypothetical protein C-terminal" evidence="1">
    <location>
        <begin position="67"/>
        <end position="142"/>
    </location>
</feature>
<dbReference type="NCBIfam" id="TIGR02220">
    <property type="entry name" value="phg_TIGR02220"/>
    <property type="match status" value="1"/>
</dbReference>
<reference evidence="2 3" key="1">
    <citation type="submission" date="2019-01" db="EMBL/GenBank/DDBJ databases">
        <title>Insights into ecological role of a new deltaproteobacterial order Candidatus Sinidesulfobacterales (Sva0485) by metagenomics and metatranscriptomics.</title>
        <authorList>
            <person name="Tan S."/>
            <person name="Liu J."/>
            <person name="Fang Y."/>
            <person name="Hedlund B."/>
            <person name="Lian Z.-H."/>
            <person name="Huang L.-Y."/>
            <person name="Li J.-T."/>
            <person name="Huang L.-N."/>
            <person name="Li W.-J."/>
            <person name="Jiang H.-C."/>
            <person name="Dong H.-L."/>
            <person name="Shu W.-S."/>
        </authorList>
    </citation>
    <scope>NUCLEOTIDE SEQUENCE [LARGE SCALE GENOMIC DNA]</scope>
    <source>
        <strain evidence="2">AP4</strain>
    </source>
</reference>
<name>A0A520XFJ8_9DELT</name>
<dbReference type="InterPro" id="IPR011741">
    <property type="entry name" value="Phg_2220_C"/>
</dbReference>
<evidence type="ECO:0000259" key="1">
    <source>
        <dbReference type="Pfam" id="PF09524"/>
    </source>
</evidence>
<dbReference type="EMBL" id="SHMQ01000005">
    <property type="protein sequence ID" value="RZV39960.1"/>
    <property type="molecule type" value="Genomic_DNA"/>
</dbReference>
<gene>
    <name evidence="2" type="ORF">EVJ48_03085</name>
</gene>
<dbReference type="Proteomes" id="UP000322454">
    <property type="component" value="Unassembled WGS sequence"/>
</dbReference>
<evidence type="ECO:0000313" key="2">
    <source>
        <dbReference type="EMBL" id="RZV39960.1"/>
    </source>
</evidence>
<comment type="caution">
    <text evidence="2">The sequence shown here is derived from an EMBL/GenBank/DDBJ whole genome shotgun (WGS) entry which is preliminary data.</text>
</comment>
<proteinExistence type="predicted"/>
<evidence type="ECO:0000313" key="3">
    <source>
        <dbReference type="Proteomes" id="UP000322454"/>
    </source>
</evidence>
<accession>A0A520XFJ8</accession>
<sequence length="194" mass="22694">MVPYLVSYQINRNRGNKNRFESVKIKLLKENDKRITECKNEIKEKEPSLFDIPADDYYNYAPVINDVLNYLNQKLSTKTNPVKFKKTKETEKLIKARISEGYDIENFKSVIDKKYSEWRNTDMAKHLRPDVLFGDKFDIYLNQLSAPAVSAGVADGKDWLSNRLKEKKEEESVKTVLISEVFDDFLKNKNKQEA</sequence>
<protein>
    <recommendedName>
        <fullName evidence="1">Phage conserved hypothetical protein C-terminal domain-containing protein</fullName>
    </recommendedName>
</protein>
<organism evidence="2 3">
    <name type="scientific">Candidatus Acidulodesulfobacterium acidiphilum</name>
    <dbReference type="NCBI Taxonomy" id="2597224"/>
    <lineage>
        <taxon>Bacteria</taxon>
        <taxon>Deltaproteobacteria</taxon>
        <taxon>Candidatus Acidulodesulfobacterales</taxon>
        <taxon>Candidatus Acidulodesulfobacterium</taxon>
    </lineage>
</organism>
<dbReference type="Pfam" id="PF09524">
    <property type="entry name" value="Phg_2220_C"/>
    <property type="match status" value="1"/>
</dbReference>